<dbReference type="EMBL" id="CAFBMQ010000003">
    <property type="protein sequence ID" value="CAB4897820.1"/>
    <property type="molecule type" value="Genomic_DNA"/>
</dbReference>
<dbReference type="InterPro" id="IPR023772">
    <property type="entry name" value="DNA-bd_HTH_TetR-type_CS"/>
</dbReference>
<sequence length="193" mass="21159">MQVARRDWRAQKRDATRRRLTAAAFAVFEERGYDAVSVAEIAHAAGVSVPTFYAYFRTKEHVVLPDQDPLWIGDHFSRQPADLPLTERIRRGLRAMTDDLPPEVLAELLSRWSMVLASPALLLRAADRQHASTTVLGDQLGIDLTTSEGAADVVVVAACLTAATTAFMRWAATGGERVLGDLLDEAFAALRSI</sequence>
<proteinExistence type="predicted"/>
<dbReference type="AlphaFoldDB" id="A0A6J7FYY4"/>
<dbReference type="InterPro" id="IPR050109">
    <property type="entry name" value="HTH-type_TetR-like_transc_reg"/>
</dbReference>
<name>A0A6J7FYY4_9ZZZZ</name>
<evidence type="ECO:0000256" key="2">
    <source>
        <dbReference type="ARBA" id="ARBA00023125"/>
    </source>
</evidence>
<organism evidence="5">
    <name type="scientific">freshwater metagenome</name>
    <dbReference type="NCBI Taxonomy" id="449393"/>
    <lineage>
        <taxon>unclassified sequences</taxon>
        <taxon>metagenomes</taxon>
        <taxon>ecological metagenomes</taxon>
    </lineage>
</organism>
<evidence type="ECO:0000313" key="5">
    <source>
        <dbReference type="EMBL" id="CAB4897820.1"/>
    </source>
</evidence>
<dbReference type="PROSITE" id="PS50977">
    <property type="entry name" value="HTH_TETR_2"/>
    <property type="match status" value="1"/>
</dbReference>
<dbReference type="PRINTS" id="PR00455">
    <property type="entry name" value="HTHTETR"/>
</dbReference>
<reference evidence="5" key="1">
    <citation type="submission" date="2020-05" db="EMBL/GenBank/DDBJ databases">
        <authorList>
            <person name="Chiriac C."/>
            <person name="Salcher M."/>
            <person name="Ghai R."/>
            <person name="Kavagutti S V."/>
        </authorList>
    </citation>
    <scope>NUCLEOTIDE SEQUENCE</scope>
</reference>
<dbReference type="Pfam" id="PF17754">
    <property type="entry name" value="TetR_C_14"/>
    <property type="match status" value="1"/>
</dbReference>
<dbReference type="InterPro" id="IPR001647">
    <property type="entry name" value="HTH_TetR"/>
</dbReference>
<dbReference type="GO" id="GO:0000976">
    <property type="term" value="F:transcription cis-regulatory region binding"/>
    <property type="evidence" value="ECO:0007669"/>
    <property type="project" value="TreeGrafter"/>
</dbReference>
<dbReference type="PANTHER" id="PTHR30055">
    <property type="entry name" value="HTH-TYPE TRANSCRIPTIONAL REGULATOR RUTR"/>
    <property type="match status" value="1"/>
</dbReference>
<keyword evidence="3" id="KW-0804">Transcription</keyword>
<dbReference type="Gene3D" id="1.10.357.10">
    <property type="entry name" value="Tetracycline Repressor, domain 2"/>
    <property type="match status" value="2"/>
</dbReference>
<evidence type="ECO:0000259" key="4">
    <source>
        <dbReference type="PROSITE" id="PS50977"/>
    </source>
</evidence>
<evidence type="ECO:0000256" key="1">
    <source>
        <dbReference type="ARBA" id="ARBA00023015"/>
    </source>
</evidence>
<dbReference type="PROSITE" id="PS01081">
    <property type="entry name" value="HTH_TETR_1"/>
    <property type="match status" value="1"/>
</dbReference>
<gene>
    <name evidence="5" type="ORF">UFOPK3609_00115</name>
</gene>
<keyword evidence="1" id="KW-0805">Transcription regulation</keyword>
<protein>
    <submittedName>
        <fullName evidence="5">Unannotated protein</fullName>
    </submittedName>
</protein>
<dbReference type="GO" id="GO:0003700">
    <property type="term" value="F:DNA-binding transcription factor activity"/>
    <property type="evidence" value="ECO:0007669"/>
    <property type="project" value="TreeGrafter"/>
</dbReference>
<dbReference type="PANTHER" id="PTHR30055:SF238">
    <property type="entry name" value="MYCOFACTOCIN BIOSYNTHESIS TRANSCRIPTIONAL REGULATOR MFTR-RELATED"/>
    <property type="match status" value="1"/>
</dbReference>
<dbReference type="Pfam" id="PF00440">
    <property type="entry name" value="TetR_N"/>
    <property type="match status" value="1"/>
</dbReference>
<dbReference type="InterPro" id="IPR041347">
    <property type="entry name" value="MftR_C"/>
</dbReference>
<dbReference type="SUPFAM" id="SSF46689">
    <property type="entry name" value="Homeodomain-like"/>
    <property type="match status" value="1"/>
</dbReference>
<keyword evidence="2" id="KW-0238">DNA-binding</keyword>
<dbReference type="InterPro" id="IPR009057">
    <property type="entry name" value="Homeodomain-like_sf"/>
</dbReference>
<accession>A0A6J7FYY4</accession>
<evidence type="ECO:0000256" key="3">
    <source>
        <dbReference type="ARBA" id="ARBA00023163"/>
    </source>
</evidence>
<feature type="domain" description="HTH tetR-type" evidence="4">
    <location>
        <begin position="14"/>
        <end position="74"/>
    </location>
</feature>